<dbReference type="SUPFAM" id="SSF53474">
    <property type="entry name" value="alpha/beta-Hydrolases"/>
    <property type="match status" value="2"/>
</dbReference>
<feature type="domain" description="AB hydrolase-1" evidence="2">
    <location>
        <begin position="324"/>
        <end position="554"/>
    </location>
</feature>
<evidence type="ECO:0000259" key="1">
    <source>
        <dbReference type="Pfam" id="PF12146"/>
    </source>
</evidence>
<dbReference type="PANTHER" id="PTHR43265:SF1">
    <property type="entry name" value="ESTERASE ESTD"/>
    <property type="match status" value="1"/>
</dbReference>
<evidence type="ECO:0000313" key="4">
    <source>
        <dbReference type="Proteomes" id="UP000321638"/>
    </source>
</evidence>
<comment type="caution">
    <text evidence="3">The sequence shown here is derived from an EMBL/GenBank/DDBJ whole genome shotgun (WGS) entry which is preliminary data.</text>
</comment>
<organism evidence="3 4">
    <name type="scientific">Vineibacter terrae</name>
    <dbReference type="NCBI Taxonomy" id="2586908"/>
    <lineage>
        <taxon>Bacteria</taxon>
        <taxon>Pseudomonadati</taxon>
        <taxon>Pseudomonadota</taxon>
        <taxon>Alphaproteobacteria</taxon>
        <taxon>Hyphomicrobiales</taxon>
        <taxon>Vineibacter</taxon>
    </lineage>
</organism>
<dbReference type="Pfam" id="PF12146">
    <property type="entry name" value="Hydrolase_4"/>
    <property type="match status" value="1"/>
</dbReference>
<accession>A0A5C8PKM1</accession>
<keyword evidence="3" id="KW-0378">Hydrolase</keyword>
<dbReference type="EMBL" id="VDUZ01000020">
    <property type="protein sequence ID" value="TXL74101.1"/>
    <property type="molecule type" value="Genomic_DNA"/>
</dbReference>
<name>A0A5C8PKM1_9HYPH</name>
<evidence type="ECO:0000313" key="3">
    <source>
        <dbReference type="EMBL" id="TXL74101.1"/>
    </source>
</evidence>
<dbReference type="RefSeq" id="WP_147848348.1">
    <property type="nucleotide sequence ID" value="NZ_VDUZ01000020.1"/>
</dbReference>
<dbReference type="InterPro" id="IPR053145">
    <property type="entry name" value="AB_hydrolase_Est10"/>
</dbReference>
<protein>
    <submittedName>
        <fullName evidence="3">Alpha/beta hydrolase</fullName>
    </submittedName>
</protein>
<keyword evidence="4" id="KW-1185">Reference proteome</keyword>
<dbReference type="InterPro" id="IPR029058">
    <property type="entry name" value="AB_hydrolase_fold"/>
</dbReference>
<feature type="domain" description="Serine aminopeptidase S33" evidence="1">
    <location>
        <begin position="23"/>
        <end position="141"/>
    </location>
</feature>
<dbReference type="GO" id="GO:0052689">
    <property type="term" value="F:carboxylic ester hydrolase activity"/>
    <property type="evidence" value="ECO:0007669"/>
    <property type="project" value="TreeGrafter"/>
</dbReference>
<sequence>MTPIVFGGCFGWLHPAAGNRGVVLCAAHGYEELCVHRQWGALAERLAAAGMPTLRFDYRGTGDSAGHDEEPQRLRAWIDSVHAAVRWMREQVGVSEVALVGLRLGGAIATLAAKELGDIDMLALLAPTISGRGYTREMKALAAFSPMPENAPAPQSPDDIEAGGFVLTAETVEALKRVDLRQLDGRPAQRVLLLTPADGPFEKRLAQHLREQGAEVEAGPFDGFEEFICEVHYGQRTPEAAFATLTAWLRCGAPAAAVAHEPRPIVRLELLEGAETPTFFGDEARLFGICCEPRPEVADRAAPAVIFINTGHHRHIGANRMAVTLSRRLAAHGITSMRIDIAGLGDSPAWQGRPENKLYDKAACGDVRAAMDCLEAQGHRECVLIGLCSGAYVSFYTAVQDTRVISQVMINLQRFIWREGESLTVATRTARTQVRDLGNEVTGALRRPDILLRLLKGRRREWSIVWGMARRMTDLVRARFGRTTHTLFGVEGEVARSFRLLSQLGTDTLLVYCEGDPGLVELEVHNLHRDGNRIAGLDRVAVEMIDGADHTLTMRWAREHLAGIIEAHLVSRRRPAALPAPSTPRAANWKAVEAA</sequence>
<dbReference type="PANTHER" id="PTHR43265">
    <property type="entry name" value="ESTERASE ESTD"/>
    <property type="match status" value="1"/>
</dbReference>
<reference evidence="3 4" key="1">
    <citation type="submission" date="2019-06" db="EMBL/GenBank/DDBJ databases">
        <title>New taxonomy in bacterial strain CC-CFT640, isolated from vineyard.</title>
        <authorList>
            <person name="Lin S.-Y."/>
            <person name="Tsai C.-F."/>
            <person name="Young C.-C."/>
        </authorList>
    </citation>
    <scope>NUCLEOTIDE SEQUENCE [LARGE SCALE GENOMIC DNA]</scope>
    <source>
        <strain evidence="3 4">CC-CFT640</strain>
    </source>
</reference>
<evidence type="ECO:0000259" key="2">
    <source>
        <dbReference type="Pfam" id="PF12697"/>
    </source>
</evidence>
<dbReference type="Proteomes" id="UP000321638">
    <property type="component" value="Unassembled WGS sequence"/>
</dbReference>
<dbReference type="OrthoDB" id="249225at2"/>
<dbReference type="Gene3D" id="3.40.50.1820">
    <property type="entry name" value="alpha/beta hydrolase"/>
    <property type="match status" value="2"/>
</dbReference>
<dbReference type="InterPro" id="IPR000073">
    <property type="entry name" value="AB_hydrolase_1"/>
</dbReference>
<dbReference type="Pfam" id="PF12697">
    <property type="entry name" value="Abhydrolase_6"/>
    <property type="match status" value="1"/>
</dbReference>
<proteinExistence type="predicted"/>
<dbReference type="InterPro" id="IPR022742">
    <property type="entry name" value="Hydrolase_4"/>
</dbReference>
<gene>
    <name evidence="3" type="ORF">FHP25_18015</name>
</gene>
<dbReference type="AlphaFoldDB" id="A0A5C8PKM1"/>